<dbReference type="EMBL" id="JARAOO010000007">
    <property type="protein sequence ID" value="KAJ7962327.1"/>
    <property type="molecule type" value="Genomic_DNA"/>
</dbReference>
<dbReference type="Pfam" id="PF00168">
    <property type="entry name" value="C2"/>
    <property type="match status" value="1"/>
</dbReference>
<protein>
    <submittedName>
        <fullName evidence="2">BON1-associated protein 2-like</fullName>
    </submittedName>
</protein>
<gene>
    <name evidence="2" type="ORF">O6P43_017571</name>
</gene>
<dbReference type="Gene3D" id="2.60.40.150">
    <property type="entry name" value="C2 domain"/>
    <property type="match status" value="1"/>
</dbReference>
<dbReference type="Proteomes" id="UP001163823">
    <property type="component" value="Chromosome 7"/>
</dbReference>
<dbReference type="InterPro" id="IPR000008">
    <property type="entry name" value="C2_dom"/>
</dbReference>
<dbReference type="SMART" id="SM00239">
    <property type="entry name" value="C2"/>
    <property type="match status" value="1"/>
</dbReference>
<dbReference type="AlphaFoldDB" id="A0AAD7LQQ3"/>
<dbReference type="CDD" id="cd04051">
    <property type="entry name" value="C2_SRC2_like"/>
    <property type="match status" value="1"/>
</dbReference>
<organism evidence="2 3">
    <name type="scientific">Quillaja saponaria</name>
    <name type="common">Soap bark tree</name>
    <dbReference type="NCBI Taxonomy" id="32244"/>
    <lineage>
        <taxon>Eukaryota</taxon>
        <taxon>Viridiplantae</taxon>
        <taxon>Streptophyta</taxon>
        <taxon>Embryophyta</taxon>
        <taxon>Tracheophyta</taxon>
        <taxon>Spermatophyta</taxon>
        <taxon>Magnoliopsida</taxon>
        <taxon>eudicotyledons</taxon>
        <taxon>Gunneridae</taxon>
        <taxon>Pentapetalae</taxon>
        <taxon>rosids</taxon>
        <taxon>fabids</taxon>
        <taxon>Fabales</taxon>
        <taxon>Quillajaceae</taxon>
        <taxon>Quillaja</taxon>
    </lineage>
</organism>
<dbReference type="KEGG" id="qsa:O6P43_017571"/>
<evidence type="ECO:0000313" key="2">
    <source>
        <dbReference type="EMBL" id="KAJ7962327.1"/>
    </source>
</evidence>
<proteinExistence type="predicted"/>
<dbReference type="PANTHER" id="PTHR32246">
    <property type="entry name" value="INGRESSION PROTEIN FIC1"/>
    <property type="match status" value="1"/>
</dbReference>
<sequence>MSRTLEITVLSGENLRVNRKPVKKNAYVIVRTDSNNVVTTRMDTEGGNYPSWNEKMVVDMSMHVRFITIEVQCKTVMGIRNIGMARIPVSDFVGGYLPENYLHFLSYRLRDYEGDQNGIVNLSVRVKATEPVVLSCSRTAAWAGTTVVGVQGFQMSEMKTGNGGGVVTGVPVWWNYPRNY</sequence>
<evidence type="ECO:0000259" key="1">
    <source>
        <dbReference type="PROSITE" id="PS50004"/>
    </source>
</evidence>
<dbReference type="GO" id="GO:0006952">
    <property type="term" value="P:defense response"/>
    <property type="evidence" value="ECO:0007669"/>
    <property type="project" value="InterPro"/>
</dbReference>
<dbReference type="PROSITE" id="PS50004">
    <property type="entry name" value="C2"/>
    <property type="match status" value="1"/>
</dbReference>
<keyword evidence="3" id="KW-1185">Reference proteome</keyword>
<feature type="domain" description="C2" evidence="1">
    <location>
        <begin position="1"/>
        <end position="104"/>
    </location>
</feature>
<dbReference type="SUPFAM" id="SSF49562">
    <property type="entry name" value="C2 domain (Calcium/lipid-binding domain, CaLB)"/>
    <property type="match status" value="1"/>
</dbReference>
<evidence type="ECO:0000313" key="3">
    <source>
        <dbReference type="Proteomes" id="UP001163823"/>
    </source>
</evidence>
<comment type="caution">
    <text evidence="2">The sequence shown here is derived from an EMBL/GenBank/DDBJ whole genome shotgun (WGS) entry which is preliminary data.</text>
</comment>
<dbReference type="InterPro" id="IPR035892">
    <property type="entry name" value="C2_domain_sf"/>
</dbReference>
<reference evidence="2" key="1">
    <citation type="journal article" date="2023" name="Science">
        <title>Elucidation of the pathway for biosynthesis of saponin adjuvants from the soapbark tree.</title>
        <authorList>
            <person name="Reed J."/>
            <person name="Orme A."/>
            <person name="El-Demerdash A."/>
            <person name="Owen C."/>
            <person name="Martin L.B.B."/>
            <person name="Misra R.C."/>
            <person name="Kikuchi S."/>
            <person name="Rejzek M."/>
            <person name="Martin A.C."/>
            <person name="Harkess A."/>
            <person name="Leebens-Mack J."/>
            <person name="Louveau T."/>
            <person name="Stephenson M.J."/>
            <person name="Osbourn A."/>
        </authorList>
    </citation>
    <scope>NUCLEOTIDE SEQUENCE</scope>
    <source>
        <strain evidence="2">S10</strain>
    </source>
</reference>
<accession>A0AAD7LQQ3</accession>
<dbReference type="PANTHER" id="PTHR32246:SF17">
    <property type="entry name" value="BON1-ASSOCIATED PROTEIN 2"/>
    <property type="match status" value="1"/>
</dbReference>
<name>A0AAD7LQQ3_QUISA</name>
<dbReference type="InterPro" id="IPR044750">
    <property type="entry name" value="C2_SRC2/BAP"/>
</dbReference>